<evidence type="ECO:0000256" key="1">
    <source>
        <dbReference type="SAM" id="MobiDB-lite"/>
    </source>
</evidence>
<organism evidence="2 3">
    <name type="scientific">Jeotgalibacillus campisalis</name>
    <dbReference type="NCBI Taxonomy" id="220754"/>
    <lineage>
        <taxon>Bacteria</taxon>
        <taxon>Bacillati</taxon>
        <taxon>Bacillota</taxon>
        <taxon>Bacilli</taxon>
        <taxon>Bacillales</taxon>
        <taxon>Caryophanaceae</taxon>
        <taxon>Jeotgalibacillus</taxon>
    </lineage>
</organism>
<protein>
    <submittedName>
        <fullName evidence="2">Uncharacterized protein</fullName>
    </submittedName>
</protein>
<dbReference type="AlphaFoldDB" id="A0A0C2VT01"/>
<evidence type="ECO:0000313" key="3">
    <source>
        <dbReference type="Proteomes" id="UP000031972"/>
    </source>
</evidence>
<dbReference type="EMBL" id="JXRR01000014">
    <property type="protein sequence ID" value="KIL47551.1"/>
    <property type="molecule type" value="Genomic_DNA"/>
</dbReference>
<dbReference type="Proteomes" id="UP000031972">
    <property type="component" value="Unassembled WGS sequence"/>
</dbReference>
<feature type="compositionally biased region" description="Polar residues" evidence="1">
    <location>
        <begin position="28"/>
        <end position="39"/>
    </location>
</feature>
<evidence type="ECO:0000313" key="2">
    <source>
        <dbReference type="EMBL" id="KIL47551.1"/>
    </source>
</evidence>
<sequence length="39" mass="4312">MSYAHLKGVDQNKENSLKKDLLDKLAARQQSPLSISRAG</sequence>
<accession>A0A0C2VT01</accession>
<proteinExistence type="predicted"/>
<name>A0A0C2VT01_9BACL</name>
<gene>
    <name evidence="2" type="ORF">KR50_17180</name>
</gene>
<keyword evidence="3" id="KW-1185">Reference proteome</keyword>
<dbReference type="PATRIC" id="fig|220754.4.peg.1737"/>
<reference evidence="2 3" key="1">
    <citation type="submission" date="2015-01" db="EMBL/GenBank/DDBJ databases">
        <title>Jeotgalibacillus campisalis genome sequencing.</title>
        <authorList>
            <person name="Goh K.M."/>
            <person name="Chan K.-G."/>
            <person name="Yaakop A.S."/>
            <person name="Ee R."/>
            <person name="Gan H.M."/>
            <person name="Chan C.S."/>
        </authorList>
    </citation>
    <scope>NUCLEOTIDE SEQUENCE [LARGE SCALE GENOMIC DNA]</scope>
    <source>
        <strain evidence="2 3">SF-57</strain>
    </source>
</reference>
<comment type="caution">
    <text evidence="2">The sequence shown here is derived from an EMBL/GenBank/DDBJ whole genome shotgun (WGS) entry which is preliminary data.</text>
</comment>
<feature type="region of interest" description="Disordered" evidence="1">
    <location>
        <begin position="20"/>
        <end position="39"/>
    </location>
</feature>